<organism evidence="2 3">
    <name type="scientific">Lentzea flava</name>
    <dbReference type="NCBI Taxonomy" id="103732"/>
    <lineage>
        <taxon>Bacteria</taxon>
        <taxon>Bacillati</taxon>
        <taxon>Actinomycetota</taxon>
        <taxon>Actinomycetes</taxon>
        <taxon>Pseudonocardiales</taxon>
        <taxon>Pseudonocardiaceae</taxon>
        <taxon>Lentzea</taxon>
    </lineage>
</organism>
<feature type="domain" description="Double-GTPase 2" evidence="1">
    <location>
        <begin position="100"/>
        <end position="294"/>
    </location>
</feature>
<dbReference type="InterPro" id="IPR045528">
    <property type="entry name" value="DO-GTPase2"/>
</dbReference>
<dbReference type="Proteomes" id="UP000649573">
    <property type="component" value="Unassembled WGS sequence"/>
</dbReference>
<evidence type="ECO:0000313" key="2">
    <source>
        <dbReference type="EMBL" id="GGU59184.1"/>
    </source>
</evidence>
<evidence type="ECO:0000313" key="3">
    <source>
        <dbReference type="Proteomes" id="UP000649573"/>
    </source>
</evidence>
<dbReference type="EMBL" id="BMRE01000032">
    <property type="protein sequence ID" value="GGU59184.1"/>
    <property type="molecule type" value="Genomic_DNA"/>
</dbReference>
<evidence type="ECO:0000259" key="1">
    <source>
        <dbReference type="Pfam" id="PF19993"/>
    </source>
</evidence>
<dbReference type="Pfam" id="PF19993">
    <property type="entry name" value="DO-GTPase2"/>
    <property type="match status" value="1"/>
</dbReference>
<dbReference type="SUPFAM" id="SSF52540">
    <property type="entry name" value="P-loop containing nucleoside triphosphate hydrolases"/>
    <property type="match status" value="1"/>
</dbReference>
<name>A0ABQ2UXP2_9PSEU</name>
<keyword evidence="3" id="KW-1185">Reference proteome</keyword>
<gene>
    <name evidence="2" type="ORF">GCM10010178_59280</name>
</gene>
<dbReference type="InterPro" id="IPR027417">
    <property type="entry name" value="P-loop_NTPase"/>
</dbReference>
<accession>A0ABQ2UXP2</accession>
<reference evidence="3" key="1">
    <citation type="journal article" date="2019" name="Int. J. Syst. Evol. Microbiol.">
        <title>The Global Catalogue of Microorganisms (GCM) 10K type strain sequencing project: providing services to taxonomists for standard genome sequencing and annotation.</title>
        <authorList>
            <consortium name="The Broad Institute Genomics Platform"/>
            <consortium name="The Broad Institute Genome Sequencing Center for Infectious Disease"/>
            <person name="Wu L."/>
            <person name="Ma J."/>
        </authorList>
    </citation>
    <scope>NUCLEOTIDE SEQUENCE [LARGE SCALE GENOMIC DNA]</scope>
    <source>
        <strain evidence="3">JCM 3296</strain>
    </source>
</reference>
<dbReference type="RefSeq" id="WP_229813056.1">
    <property type="nucleotide sequence ID" value="NZ_BMRE01000032.1"/>
</dbReference>
<protein>
    <recommendedName>
        <fullName evidence="1">Double-GTPase 2 domain-containing protein</fullName>
    </recommendedName>
</protein>
<sequence>MFPALLGSRLHCPYCYRSFTHKEIRFRCSGRVGVKKRCEMKLDRVLADQMGDHDPQYPVFDANGRKSTAVHEVCQAETHYRVCPRCHSQLPVQFGQIDSRLIALVGAKDSGKTVYMTVLLHELMNDVGARIHASVLGADASTSNRFETVYQHALYDKHELYGATPTAKKERGGRRPLVFNLTIGGRSKVRSTLLSFYDTAGEDMTTEHSIDQNVRYMTSADGIILLLDPLQLRGARPHAASDALLPELVSAEDSPTAVLANIIKQLQGSTGVKAGKRIEKPIAVAFTKMDALQGSLPPGSPWLRTPPSGDSFNEPDSVEVHRHMQALLHEWAGRNVDETLANSFSRYRLFGLSALGESPRLEGGGLQRVSERGVQPHRVEDPFLWLMSEFGAIRKTVKPVGE</sequence>
<proteinExistence type="predicted"/>
<comment type="caution">
    <text evidence="2">The sequence shown here is derived from an EMBL/GenBank/DDBJ whole genome shotgun (WGS) entry which is preliminary data.</text>
</comment>
<dbReference type="Gene3D" id="3.40.50.300">
    <property type="entry name" value="P-loop containing nucleotide triphosphate hydrolases"/>
    <property type="match status" value="1"/>
</dbReference>